<sequence>MRLKLKLEQTGQTWTLQPQREYIVGSGSDCDISVPYANVVDSRHLKLSFNQFTNTWHVCDLNTTNLTLVDNQRITDRPITAQTRIAIANQVLFVATPEGAASPAQTPKSGAGIRSFEQKVLTWKEYVDKQVKKQPAGSFSAFTTRFYLITGLRNTPWVRTYGQTGFNAFDGYIIPNFKGSAKTVAEGIEEKLTKMTQYEDTNCFVAELTDAHIADSATQGFLGVELFPIRRSMGGKGDYRRFCILSYHRVRTYLLVENYGSDLFVSWVTRFEPDPTSVVPGLWLVLAICITLILLAVSKGDVAAMGISLVPVVIWTLIYALTPVLMQRVGILPKKSNAQLVMFVYLPLFIWFLPFSLLIFLYKPDKST</sequence>
<dbReference type="Gene3D" id="2.60.200.20">
    <property type="match status" value="1"/>
</dbReference>
<dbReference type="Pfam" id="PF00498">
    <property type="entry name" value="FHA"/>
    <property type="match status" value="1"/>
</dbReference>
<feature type="domain" description="FHA" evidence="2">
    <location>
        <begin position="22"/>
        <end position="74"/>
    </location>
</feature>
<keyword evidence="4" id="KW-1185">Reference proteome</keyword>
<organism evidence="3 4">
    <name type="scientific">Microcoleus anatoxicus PTRS2</name>
    <dbReference type="NCBI Taxonomy" id="2705321"/>
    <lineage>
        <taxon>Bacteria</taxon>
        <taxon>Bacillati</taxon>
        <taxon>Cyanobacteriota</taxon>
        <taxon>Cyanophyceae</taxon>
        <taxon>Oscillatoriophycideae</taxon>
        <taxon>Oscillatoriales</taxon>
        <taxon>Microcoleaceae</taxon>
        <taxon>Microcoleus</taxon>
        <taxon>Microcoleus anatoxicus</taxon>
    </lineage>
</organism>
<proteinExistence type="predicted"/>
<evidence type="ECO:0000256" key="1">
    <source>
        <dbReference type="SAM" id="Phobius"/>
    </source>
</evidence>
<feature type="transmembrane region" description="Helical" evidence="1">
    <location>
        <begin position="303"/>
        <end position="326"/>
    </location>
</feature>
<feature type="transmembrane region" description="Helical" evidence="1">
    <location>
        <begin position="338"/>
        <end position="362"/>
    </location>
</feature>
<dbReference type="InterPro" id="IPR000253">
    <property type="entry name" value="FHA_dom"/>
</dbReference>
<accession>A0ABU8YSV0</accession>
<feature type="transmembrane region" description="Helical" evidence="1">
    <location>
        <begin position="278"/>
        <end position="297"/>
    </location>
</feature>
<reference evidence="3 4" key="1">
    <citation type="journal article" date="2020" name="Harmful Algae">
        <title>Molecular and morphological characterization of a novel dihydroanatoxin-a producing Microcoleus species (cyanobacteria) from the Russian River, California, USA.</title>
        <authorList>
            <person name="Conklin K.Y."/>
            <person name="Stancheva R."/>
            <person name="Otten T.G."/>
            <person name="Fadness R."/>
            <person name="Boyer G.L."/>
            <person name="Read B."/>
            <person name="Zhang X."/>
            <person name="Sheath R.G."/>
        </authorList>
    </citation>
    <scope>NUCLEOTIDE SEQUENCE [LARGE SCALE GENOMIC DNA]</scope>
    <source>
        <strain evidence="3 4">PTRS2</strain>
    </source>
</reference>
<dbReference type="Proteomes" id="UP001384579">
    <property type="component" value="Unassembled WGS sequence"/>
</dbReference>
<protein>
    <submittedName>
        <fullName evidence="3">FHA domain-containing protein</fullName>
    </submittedName>
</protein>
<evidence type="ECO:0000259" key="2">
    <source>
        <dbReference type="PROSITE" id="PS50006"/>
    </source>
</evidence>
<dbReference type="RefSeq" id="WP_340521777.1">
    <property type="nucleotide sequence ID" value="NZ_JBBLXS010000361.1"/>
</dbReference>
<evidence type="ECO:0000313" key="4">
    <source>
        <dbReference type="Proteomes" id="UP001384579"/>
    </source>
</evidence>
<dbReference type="SUPFAM" id="SSF49879">
    <property type="entry name" value="SMAD/FHA domain"/>
    <property type="match status" value="1"/>
</dbReference>
<keyword evidence="1" id="KW-1133">Transmembrane helix</keyword>
<dbReference type="InterPro" id="IPR008984">
    <property type="entry name" value="SMAD_FHA_dom_sf"/>
</dbReference>
<dbReference type="CDD" id="cd00060">
    <property type="entry name" value="FHA"/>
    <property type="match status" value="1"/>
</dbReference>
<gene>
    <name evidence="3" type="ORF">WMG39_21735</name>
</gene>
<keyword evidence="1" id="KW-0472">Membrane</keyword>
<dbReference type="PROSITE" id="PS50006">
    <property type="entry name" value="FHA_DOMAIN"/>
    <property type="match status" value="1"/>
</dbReference>
<name>A0ABU8YSV0_9CYAN</name>
<keyword evidence="1" id="KW-0812">Transmembrane</keyword>
<dbReference type="EMBL" id="JBBLXS010000361">
    <property type="protein sequence ID" value="MEK0187454.1"/>
    <property type="molecule type" value="Genomic_DNA"/>
</dbReference>
<evidence type="ECO:0000313" key="3">
    <source>
        <dbReference type="EMBL" id="MEK0187454.1"/>
    </source>
</evidence>
<comment type="caution">
    <text evidence="3">The sequence shown here is derived from an EMBL/GenBank/DDBJ whole genome shotgun (WGS) entry which is preliminary data.</text>
</comment>